<name>F2G266_ALTMD</name>
<gene>
    <name evidence="1" type="ordered locus">MADE_1005270</name>
</gene>
<dbReference type="EMBL" id="CP001103">
    <property type="protein sequence ID" value="AEA97200.1"/>
    <property type="molecule type" value="Genomic_DNA"/>
</dbReference>
<dbReference type="InterPro" id="IPR010642">
    <property type="entry name" value="Invasion_prot_B"/>
</dbReference>
<evidence type="ECO:0008006" key="3">
    <source>
        <dbReference type="Google" id="ProtNLM"/>
    </source>
</evidence>
<evidence type="ECO:0000313" key="2">
    <source>
        <dbReference type="Proteomes" id="UP000001870"/>
    </source>
</evidence>
<dbReference type="Proteomes" id="UP000001870">
    <property type="component" value="Chromosome"/>
</dbReference>
<dbReference type="RefSeq" id="WP_012517554.1">
    <property type="nucleotide sequence ID" value="NC_011138.3"/>
</dbReference>
<evidence type="ECO:0000313" key="1">
    <source>
        <dbReference type="EMBL" id="AEA97200.1"/>
    </source>
</evidence>
<dbReference type="InterPro" id="IPR038696">
    <property type="entry name" value="IalB_sf"/>
</dbReference>
<organism evidence="1 2">
    <name type="scientific">Alteromonas mediterranea (strain DSM 17117 / CIP 110805 / LMG 28347 / Deep ecotype)</name>
    <dbReference type="NCBI Taxonomy" id="1774373"/>
    <lineage>
        <taxon>Bacteria</taxon>
        <taxon>Pseudomonadati</taxon>
        <taxon>Pseudomonadota</taxon>
        <taxon>Gammaproteobacteria</taxon>
        <taxon>Alteromonadales</taxon>
        <taxon>Alteromonadaceae</taxon>
        <taxon>Alteromonas/Salinimonas group</taxon>
        <taxon>Alteromonas</taxon>
    </lineage>
</organism>
<protein>
    <recommendedName>
        <fullName evidence="3">Invasion associated locus B family protein</fullName>
    </recommendedName>
</protein>
<reference evidence="1 2" key="1">
    <citation type="journal article" date="2008" name="ISME J.">
        <title>Comparative genomics of two ecotypes of the marine planktonic copiotroph Alteromonas macleodii suggests alternative lifestyles associated with different kinds of particulate organic matter.</title>
        <authorList>
            <person name="Ivars-Martinez E."/>
            <person name="Martin-Cuadrado A.B."/>
            <person name="D'Auria G."/>
            <person name="Mira A."/>
            <person name="Ferriera S."/>
            <person name="Johnson J."/>
            <person name="Friedman R."/>
            <person name="Rodriguez-Valera F."/>
        </authorList>
    </citation>
    <scope>NUCLEOTIDE SEQUENCE [LARGE SCALE GENOMIC DNA]</scope>
    <source>
        <strain evidence="2">DSM 17117 / CIP 110805 / LMG 28347 / Deep ecotype</strain>
    </source>
</reference>
<keyword evidence="2" id="KW-1185">Reference proteome</keyword>
<dbReference type="Pfam" id="PF06776">
    <property type="entry name" value="IalB"/>
    <property type="match status" value="1"/>
</dbReference>
<reference evidence="1 2" key="2">
    <citation type="journal article" date="2015" name="Antonie Van Leeuwenhoek">
        <title>Ecophysiological diversity of a novel member of the genus Alteromonas, and description of Alteromonas mediterranea sp. nov.</title>
        <authorList>
            <person name="Ivanova E.P."/>
            <person name="Lopez-Perez M."/>
            <person name="Zabalos M."/>
            <person name="Nguyen S.H."/>
            <person name="Webb H.K."/>
            <person name="Ryan J."/>
            <person name="Lagutin K."/>
            <person name="Vyssotski M."/>
            <person name="Crawford R.J."/>
            <person name="Rodriguez-Valera F."/>
        </authorList>
    </citation>
    <scope>NUCLEOTIDE SEQUENCE [LARGE SCALE GENOMIC DNA]</scope>
    <source>
        <strain evidence="2">DSM 17117 / CIP 110805 / LMG 28347 / Deep ecotype</strain>
    </source>
</reference>
<accession>F2G266</accession>
<proteinExistence type="predicted"/>
<sequence length="179" mass="19999">MDKYTKNIKLGYSLKSCIQGFLTLTVSLYCLSLNAETSVEEPIRFGSWQVVCKTGIDSHKQCIAHQMVQKGSAPNNVVLGVMIGYQSKDPSPHLVFRFSPKADKSKGVAVKVDSEKVIKAPINQCDESVCEVKSLIPRGLSEQMKGGQTMMFAFFIEDEQIIYPVSLKGYRELYTFITE</sequence>
<dbReference type="Gene3D" id="2.60.40.1880">
    <property type="entry name" value="Invasion associated locus B (IalB) protein"/>
    <property type="match status" value="1"/>
</dbReference>
<dbReference type="KEGG" id="amc:MADE_1005270"/>
<dbReference type="HOGENOM" id="CLU_1500503_0_0_6"/>
<dbReference type="AlphaFoldDB" id="F2G266"/>